<comment type="similarity">
    <text evidence="3 11">Belongs to the cytochrome P450 family.</text>
</comment>
<dbReference type="PRINTS" id="PR00463">
    <property type="entry name" value="EP450I"/>
</dbReference>
<evidence type="ECO:0000256" key="11">
    <source>
        <dbReference type="RuleBase" id="RU000461"/>
    </source>
</evidence>
<keyword evidence="4 10" id="KW-0349">Heme</keyword>
<keyword evidence="9 12" id="KW-0472">Membrane</keyword>
<dbReference type="InterPro" id="IPR001128">
    <property type="entry name" value="Cyt_P450"/>
</dbReference>
<dbReference type="GO" id="GO:0005506">
    <property type="term" value="F:iron ion binding"/>
    <property type="evidence" value="ECO:0007669"/>
    <property type="project" value="InterPro"/>
</dbReference>
<dbReference type="AlphaFoldDB" id="A0A7N0UTL3"/>
<dbReference type="PANTHER" id="PTHR47943">
    <property type="entry name" value="CYTOCHROME P450 93A3-LIKE"/>
    <property type="match status" value="1"/>
</dbReference>
<feature type="binding site" description="axial binding residue" evidence="10">
    <location>
        <position position="456"/>
    </location>
    <ligand>
        <name>heme</name>
        <dbReference type="ChEBI" id="CHEBI:30413"/>
    </ligand>
    <ligandPart>
        <name>Fe</name>
        <dbReference type="ChEBI" id="CHEBI:18248"/>
    </ligandPart>
</feature>
<dbReference type="EnsemblPlants" id="Kaladp0081s0365.1.v1.1">
    <property type="protein sequence ID" value="Kaladp0081s0365.1.v1.1"/>
    <property type="gene ID" value="Kaladp0081s0365.v1.1"/>
</dbReference>
<keyword evidence="12" id="KW-1133">Transmembrane helix</keyword>
<dbReference type="Proteomes" id="UP000594263">
    <property type="component" value="Unplaced"/>
</dbReference>
<evidence type="ECO:0000256" key="2">
    <source>
        <dbReference type="ARBA" id="ARBA00004370"/>
    </source>
</evidence>
<keyword evidence="5 10" id="KW-0479">Metal-binding</keyword>
<name>A0A7N0UTL3_KALFE</name>
<comment type="subcellular location">
    <subcellularLocation>
        <location evidence="2">Membrane</location>
    </subcellularLocation>
</comment>
<feature type="transmembrane region" description="Helical" evidence="12">
    <location>
        <begin position="6"/>
        <end position="27"/>
    </location>
</feature>
<comment type="cofactor">
    <cofactor evidence="1 10">
        <name>heme</name>
        <dbReference type="ChEBI" id="CHEBI:30413"/>
    </cofactor>
</comment>
<dbReference type="Pfam" id="PF00067">
    <property type="entry name" value="p450"/>
    <property type="match status" value="1"/>
</dbReference>
<evidence type="ECO:0000256" key="6">
    <source>
        <dbReference type="ARBA" id="ARBA00023002"/>
    </source>
</evidence>
<dbReference type="Gene3D" id="1.10.630.10">
    <property type="entry name" value="Cytochrome P450"/>
    <property type="match status" value="1"/>
</dbReference>
<evidence type="ECO:0000256" key="8">
    <source>
        <dbReference type="ARBA" id="ARBA00023033"/>
    </source>
</evidence>
<evidence type="ECO:0000256" key="3">
    <source>
        <dbReference type="ARBA" id="ARBA00010617"/>
    </source>
</evidence>
<evidence type="ECO:0000256" key="10">
    <source>
        <dbReference type="PIRSR" id="PIRSR602401-1"/>
    </source>
</evidence>
<accession>A0A7N0UTL3</accession>
<dbReference type="GO" id="GO:0016020">
    <property type="term" value="C:membrane"/>
    <property type="evidence" value="ECO:0007669"/>
    <property type="project" value="UniProtKB-SubCell"/>
</dbReference>
<evidence type="ECO:0000256" key="9">
    <source>
        <dbReference type="ARBA" id="ARBA00023136"/>
    </source>
</evidence>
<sequence length="516" mass="57285">MSEVIALTPPMLLATAAAIAVAMWLVARLLRPGTRGPGGAKLPPGPPGYPIIGNLSQLGSLPHQNLRKLAQRYGPVMSLRLGSVPAIVVSSPHGAEMFLKTHDLVFASRPQTEATKHMAYGSKGLANTPYGSYWRHIRKLCTLELFTNVKIDSFAPMRKEEIGLLVDSLKKSSADGEVVNVSDKINGLIEDITYRMVIGRTKYENFDLKSVVEETLRLAGTFNIADFVPLLKPFDPQRMIPKMKKLGKLIDGILEKIIDEHEEAAQNSKESGSKPHRDFVDTLLSLKNKTLNPNDKDPHRIERTNIKAVLFDVAAGTIDTSGAGILWTLSELLRHPRTLKKLQAEIESLIGKDRTVEETDLNKLVYLDMVVKESLRLHPVAPLLLPHESREDIVIDGYFIPKKSRIIVNAHAIGRDPAFWSENSEEFYPERFEGSSLDIKGHDFQLIPFGSGRRGCAGMHLGLTTVKIVVSQLVHCFDWELPGNMAPGELDMTDKFGLSLYRATPLKAVPTYRLQI</sequence>
<evidence type="ECO:0008006" key="15">
    <source>
        <dbReference type="Google" id="ProtNLM"/>
    </source>
</evidence>
<evidence type="ECO:0000256" key="5">
    <source>
        <dbReference type="ARBA" id="ARBA00022723"/>
    </source>
</evidence>
<dbReference type="GO" id="GO:0004497">
    <property type="term" value="F:monooxygenase activity"/>
    <property type="evidence" value="ECO:0007669"/>
    <property type="project" value="UniProtKB-KW"/>
</dbReference>
<dbReference type="InterPro" id="IPR002401">
    <property type="entry name" value="Cyt_P450_E_grp-I"/>
</dbReference>
<keyword evidence="14" id="KW-1185">Reference proteome</keyword>
<keyword evidence="6 11" id="KW-0560">Oxidoreductase</keyword>
<dbReference type="InterPro" id="IPR036396">
    <property type="entry name" value="Cyt_P450_sf"/>
</dbReference>
<organism evidence="13 14">
    <name type="scientific">Kalanchoe fedtschenkoi</name>
    <name type="common">Lavender scallops</name>
    <name type="synonym">South American air plant</name>
    <dbReference type="NCBI Taxonomy" id="63787"/>
    <lineage>
        <taxon>Eukaryota</taxon>
        <taxon>Viridiplantae</taxon>
        <taxon>Streptophyta</taxon>
        <taxon>Embryophyta</taxon>
        <taxon>Tracheophyta</taxon>
        <taxon>Spermatophyta</taxon>
        <taxon>Magnoliopsida</taxon>
        <taxon>eudicotyledons</taxon>
        <taxon>Gunneridae</taxon>
        <taxon>Pentapetalae</taxon>
        <taxon>Saxifragales</taxon>
        <taxon>Crassulaceae</taxon>
        <taxon>Kalanchoe</taxon>
    </lineage>
</organism>
<dbReference type="Gramene" id="Kaladp0081s0365.1.v1.1">
    <property type="protein sequence ID" value="Kaladp0081s0365.1.v1.1"/>
    <property type="gene ID" value="Kaladp0081s0365.v1.1"/>
</dbReference>
<evidence type="ECO:0000313" key="14">
    <source>
        <dbReference type="Proteomes" id="UP000594263"/>
    </source>
</evidence>
<dbReference type="PRINTS" id="PR00385">
    <property type="entry name" value="P450"/>
</dbReference>
<dbReference type="InterPro" id="IPR017972">
    <property type="entry name" value="Cyt_P450_CS"/>
</dbReference>
<keyword evidence="7 10" id="KW-0408">Iron</keyword>
<dbReference type="SUPFAM" id="SSF48264">
    <property type="entry name" value="Cytochrome P450"/>
    <property type="match status" value="1"/>
</dbReference>
<evidence type="ECO:0000256" key="12">
    <source>
        <dbReference type="SAM" id="Phobius"/>
    </source>
</evidence>
<evidence type="ECO:0000256" key="1">
    <source>
        <dbReference type="ARBA" id="ARBA00001971"/>
    </source>
</evidence>
<dbReference type="OMA" id="RIHYHSM"/>
<evidence type="ECO:0000313" key="13">
    <source>
        <dbReference type="EnsemblPlants" id="Kaladp0081s0365.1.v1.1"/>
    </source>
</evidence>
<keyword evidence="8 11" id="KW-0503">Monooxygenase</keyword>
<dbReference type="PROSITE" id="PS00086">
    <property type="entry name" value="CYTOCHROME_P450"/>
    <property type="match status" value="1"/>
</dbReference>
<dbReference type="FunFam" id="1.10.630.10:FF:000011">
    <property type="entry name" value="Cytochrome P450 83B1"/>
    <property type="match status" value="1"/>
</dbReference>
<dbReference type="PANTHER" id="PTHR47943:SF9">
    <property type="entry name" value="CYTOCHROME P450"/>
    <property type="match status" value="1"/>
</dbReference>
<proteinExistence type="inferred from homology"/>
<protein>
    <recommendedName>
        <fullName evidence="15">Cytochrome P450</fullName>
    </recommendedName>
</protein>
<evidence type="ECO:0000256" key="4">
    <source>
        <dbReference type="ARBA" id="ARBA00022617"/>
    </source>
</evidence>
<reference evidence="13" key="1">
    <citation type="submission" date="2021-01" db="UniProtKB">
        <authorList>
            <consortium name="EnsemblPlants"/>
        </authorList>
    </citation>
    <scope>IDENTIFICATION</scope>
</reference>
<dbReference type="GO" id="GO:0020037">
    <property type="term" value="F:heme binding"/>
    <property type="evidence" value="ECO:0007669"/>
    <property type="project" value="InterPro"/>
</dbReference>
<keyword evidence="12" id="KW-0812">Transmembrane</keyword>
<dbReference type="CDD" id="cd11072">
    <property type="entry name" value="CYP71-like"/>
    <property type="match status" value="1"/>
</dbReference>
<dbReference type="GO" id="GO:0016705">
    <property type="term" value="F:oxidoreductase activity, acting on paired donors, with incorporation or reduction of molecular oxygen"/>
    <property type="evidence" value="ECO:0007669"/>
    <property type="project" value="InterPro"/>
</dbReference>
<evidence type="ECO:0000256" key="7">
    <source>
        <dbReference type="ARBA" id="ARBA00023004"/>
    </source>
</evidence>